<feature type="region of interest" description="Disordered" evidence="6">
    <location>
        <begin position="1"/>
        <end position="112"/>
    </location>
</feature>
<dbReference type="PROSITE" id="PS51379">
    <property type="entry name" value="4FE4S_FER_2"/>
    <property type="match status" value="1"/>
</dbReference>
<dbReference type="InterPro" id="IPR017900">
    <property type="entry name" value="4Fe4S_Fe_S_CS"/>
</dbReference>
<dbReference type="AlphaFoldDB" id="A0ABD5SD12"/>
<sequence length="526" mass="58036">MTRETGTDDTDGGSDIDESTESEAAERRAQPNVPEIGRDEQPSIFVPDDGEGTDAEADARTETRTATDGGRAADDAATNGGRAADDAATDGGVESATGGSDSRELDPQTYDPIDVFPEGELDLRDGADSCYKCTSCDTSCPVAEVDDEFPGPKFQGPEQWRLKRKDDADIDESISSCSNCMRCDDACPSGVPLSQMHNEARGQFVEEQMEKLSVEYVRNRILANYRTSARLASMVPRLSSFAMNFGPARWVMDKTLGIPKEREFPEFATTTFREWWRDRGGAQVSNPDKRVAYFHGCYSNYNTPEVGKAMVRVYEQFGYEVMVPPQKCSGTPMFANGMLKDARRHAVTNVENLVEAIGDGADVIASCTSCSMSLRQEYPELFDIHGIEDVSDHTFEALEYLRIHEDLTGALEEASPDDERSYAYHAPCHARNQGLSRQAVETFRDVDGVTMEDVGDSCSGISGTYGWKSEKYEKSMEIGEEMFHHMEDAEGEVGMTECPTCAMQMEHGTGYEIEHPLQLLEDTLVA</sequence>
<comment type="caution">
    <text evidence="8">The sequence shown here is derived from an EMBL/GenBank/DDBJ whole genome shotgun (WGS) entry which is preliminary data.</text>
</comment>
<dbReference type="RefSeq" id="WP_379782461.1">
    <property type="nucleotide sequence ID" value="NZ_JBHSWW010000212.1"/>
</dbReference>
<dbReference type="PANTHER" id="PTHR32479:SF19">
    <property type="entry name" value="ANAEROBIC GLYCEROL-3-PHOSPHATE DEHYDROGENASE SUBUNIT C"/>
    <property type="match status" value="1"/>
</dbReference>
<evidence type="ECO:0000256" key="1">
    <source>
        <dbReference type="ARBA" id="ARBA00022485"/>
    </source>
</evidence>
<protein>
    <submittedName>
        <fullName evidence="8">Anaerobic glycerol-3-phosphate dehydrogenase subunit C</fullName>
        <ecNumber evidence="8">1.1.5.3</ecNumber>
    </submittedName>
</protein>
<proteinExistence type="predicted"/>
<dbReference type="GO" id="GO:0046872">
    <property type="term" value="F:metal ion binding"/>
    <property type="evidence" value="ECO:0007669"/>
    <property type="project" value="UniProtKB-KW"/>
</dbReference>
<feature type="domain" description="4Fe-4S ferredoxin-type" evidence="7">
    <location>
        <begin position="166"/>
        <end position="199"/>
    </location>
</feature>
<keyword evidence="9" id="KW-1185">Reference proteome</keyword>
<feature type="compositionally biased region" description="Low complexity" evidence="6">
    <location>
        <begin position="66"/>
        <end position="82"/>
    </location>
</feature>
<dbReference type="Pfam" id="PF02754">
    <property type="entry name" value="CCG"/>
    <property type="match status" value="2"/>
</dbReference>
<name>A0ABD5SD12_9EURY</name>
<evidence type="ECO:0000259" key="7">
    <source>
        <dbReference type="PROSITE" id="PS51379"/>
    </source>
</evidence>
<dbReference type="Gene3D" id="1.10.1060.10">
    <property type="entry name" value="Alpha-helical ferredoxin"/>
    <property type="match status" value="1"/>
</dbReference>
<dbReference type="InterPro" id="IPR017753">
    <property type="entry name" value="G3P_DH_GlpC_su"/>
</dbReference>
<keyword evidence="1" id="KW-0004">4Fe-4S</keyword>
<keyword evidence="2" id="KW-0479">Metal-binding</keyword>
<organism evidence="8 9">
    <name type="scientific">Halorubrum tibetense</name>
    <dbReference type="NCBI Taxonomy" id="175631"/>
    <lineage>
        <taxon>Archaea</taxon>
        <taxon>Methanobacteriati</taxon>
        <taxon>Methanobacteriota</taxon>
        <taxon>Stenosarchaea group</taxon>
        <taxon>Halobacteria</taxon>
        <taxon>Halobacteriales</taxon>
        <taxon>Haloferacaceae</taxon>
        <taxon>Halorubrum</taxon>
    </lineage>
</organism>
<evidence type="ECO:0000313" key="8">
    <source>
        <dbReference type="EMBL" id="MFC6754191.1"/>
    </source>
</evidence>
<dbReference type="NCBIfam" id="NF008369">
    <property type="entry name" value="PRK11168.1"/>
    <property type="match status" value="1"/>
</dbReference>
<evidence type="ECO:0000313" key="9">
    <source>
        <dbReference type="Proteomes" id="UP001596442"/>
    </source>
</evidence>
<evidence type="ECO:0000256" key="5">
    <source>
        <dbReference type="ARBA" id="ARBA00023014"/>
    </source>
</evidence>
<keyword evidence="4" id="KW-0408">Iron</keyword>
<keyword evidence="5" id="KW-0411">Iron-sulfur</keyword>
<dbReference type="EMBL" id="JBHSWW010000212">
    <property type="protein sequence ID" value="MFC6754191.1"/>
    <property type="molecule type" value="Genomic_DNA"/>
</dbReference>
<feature type="compositionally biased region" description="Acidic residues" evidence="6">
    <location>
        <begin position="7"/>
        <end position="23"/>
    </location>
</feature>
<dbReference type="NCBIfam" id="TIGR03379">
    <property type="entry name" value="glycerol3P_GlpC"/>
    <property type="match status" value="1"/>
</dbReference>
<dbReference type="SUPFAM" id="SSF46548">
    <property type="entry name" value="alpha-helical ferredoxin"/>
    <property type="match status" value="1"/>
</dbReference>
<dbReference type="GO" id="GO:0004368">
    <property type="term" value="F:glycerol-3-phosphate dehydrogenase (quinone) activity"/>
    <property type="evidence" value="ECO:0007669"/>
    <property type="project" value="UniProtKB-EC"/>
</dbReference>
<gene>
    <name evidence="8" type="ORF">ACFQEU_12065</name>
</gene>
<evidence type="ECO:0000256" key="2">
    <source>
        <dbReference type="ARBA" id="ARBA00022723"/>
    </source>
</evidence>
<dbReference type="PROSITE" id="PS00198">
    <property type="entry name" value="4FE4S_FER_1"/>
    <property type="match status" value="1"/>
</dbReference>
<dbReference type="Proteomes" id="UP001596442">
    <property type="component" value="Unassembled WGS sequence"/>
</dbReference>
<accession>A0ABD5SD12</accession>
<evidence type="ECO:0000256" key="6">
    <source>
        <dbReference type="SAM" id="MobiDB-lite"/>
    </source>
</evidence>
<keyword evidence="8" id="KW-0560">Oxidoreductase</keyword>
<dbReference type="EC" id="1.1.5.3" evidence="8"/>
<dbReference type="InterPro" id="IPR009051">
    <property type="entry name" value="Helical_ferredxn"/>
</dbReference>
<evidence type="ECO:0000256" key="3">
    <source>
        <dbReference type="ARBA" id="ARBA00022737"/>
    </source>
</evidence>
<dbReference type="GO" id="GO:0051539">
    <property type="term" value="F:4 iron, 4 sulfur cluster binding"/>
    <property type="evidence" value="ECO:0007669"/>
    <property type="project" value="UniProtKB-KW"/>
</dbReference>
<reference evidence="8 9" key="1">
    <citation type="journal article" date="2019" name="Int. J. Syst. Evol. Microbiol.">
        <title>The Global Catalogue of Microorganisms (GCM) 10K type strain sequencing project: providing services to taxonomists for standard genome sequencing and annotation.</title>
        <authorList>
            <consortium name="The Broad Institute Genomics Platform"/>
            <consortium name="The Broad Institute Genome Sequencing Center for Infectious Disease"/>
            <person name="Wu L."/>
            <person name="Ma J."/>
        </authorList>
    </citation>
    <scope>NUCLEOTIDE SEQUENCE [LARGE SCALE GENOMIC DNA]</scope>
    <source>
        <strain evidence="8 9">CGMCC 1.3239</strain>
    </source>
</reference>
<evidence type="ECO:0000256" key="4">
    <source>
        <dbReference type="ARBA" id="ARBA00023004"/>
    </source>
</evidence>
<dbReference type="InterPro" id="IPR017896">
    <property type="entry name" value="4Fe4S_Fe-S-bd"/>
</dbReference>
<keyword evidence="3" id="KW-0677">Repeat</keyword>
<dbReference type="InterPro" id="IPR004017">
    <property type="entry name" value="Cys_rich_dom"/>
</dbReference>
<dbReference type="Pfam" id="PF13183">
    <property type="entry name" value="Fer4_8"/>
    <property type="match status" value="1"/>
</dbReference>
<dbReference type="PANTHER" id="PTHR32479">
    <property type="entry name" value="GLYCOLATE OXIDASE IRON-SULFUR SUBUNIT"/>
    <property type="match status" value="1"/>
</dbReference>